<dbReference type="Pfam" id="PF13561">
    <property type="entry name" value="adh_short_C2"/>
    <property type="match status" value="1"/>
</dbReference>
<evidence type="ECO:0000313" key="5">
    <source>
        <dbReference type="Proteomes" id="UP000319756"/>
    </source>
</evidence>
<dbReference type="EMBL" id="CP035485">
    <property type="protein sequence ID" value="QDI90695.1"/>
    <property type="molecule type" value="Genomic_DNA"/>
</dbReference>
<comment type="similarity">
    <text evidence="1">Belongs to the short-chain dehydrogenases/reductases (SDR) family.</text>
</comment>
<reference evidence="5" key="1">
    <citation type="submission" date="2019-01" db="EMBL/GenBank/DDBJ databases">
        <title>Genomic analysis of Salicibibacter sp. NKC3-5.</title>
        <authorList>
            <person name="Oh Y.J."/>
        </authorList>
    </citation>
    <scope>NUCLEOTIDE SEQUENCE [LARGE SCALE GENOMIC DNA]</scope>
    <source>
        <strain evidence="5">NKC3-5</strain>
    </source>
</reference>
<dbReference type="RefSeq" id="WP_142088007.1">
    <property type="nucleotide sequence ID" value="NZ_CP035485.1"/>
</dbReference>
<dbReference type="PRINTS" id="PR00081">
    <property type="entry name" value="GDHRDH"/>
</dbReference>
<organism evidence="4 5">
    <name type="scientific">Salicibibacter halophilus</name>
    <dbReference type="NCBI Taxonomy" id="2502791"/>
    <lineage>
        <taxon>Bacteria</taxon>
        <taxon>Bacillati</taxon>
        <taxon>Bacillota</taxon>
        <taxon>Bacilli</taxon>
        <taxon>Bacillales</taxon>
        <taxon>Bacillaceae</taxon>
        <taxon>Salicibibacter</taxon>
    </lineage>
</organism>
<dbReference type="SUPFAM" id="SSF51735">
    <property type="entry name" value="NAD(P)-binding Rossmann-fold domains"/>
    <property type="match status" value="1"/>
</dbReference>
<proteinExistence type="inferred from homology"/>
<dbReference type="OrthoDB" id="9803333at2"/>
<gene>
    <name evidence="4" type="ORF">EPH95_05475</name>
</gene>
<sequence length="258" mass="28301">MDHSLAGRVVLITGSSRGIGASIAEAFAKAGAHPIINYVKTKEKAELFAAYLCETYAVDAVAIKADVTDEAAVSAMIEAIVEEFDTIDIVVNNALYHYTFDPDARKKAWEVEWKDYEQQLHGSLKGTYHVCKYIIPVMKANTNGKIINMTTNLLHRPVVPYHDYNTAKGAVMTYSHNLAADLGMFGITVNCVAPGLVYPTDASRRTKEEVKEGIIRETPLRRIARPEDITGSVLYLASSWANFVTGQTIVVDGGLNMT</sequence>
<protein>
    <submittedName>
        <fullName evidence="4">SDR family oxidoreductase</fullName>
    </submittedName>
</protein>
<dbReference type="InterPro" id="IPR036291">
    <property type="entry name" value="NAD(P)-bd_dom_sf"/>
</dbReference>
<accession>A0A514LGN0</accession>
<keyword evidence="5" id="KW-1185">Reference proteome</keyword>
<dbReference type="PANTHER" id="PTHR43639:SF1">
    <property type="entry name" value="SHORT-CHAIN DEHYDROGENASE_REDUCTASE FAMILY PROTEIN"/>
    <property type="match status" value="1"/>
</dbReference>
<evidence type="ECO:0000256" key="3">
    <source>
        <dbReference type="ARBA" id="ARBA00023002"/>
    </source>
</evidence>
<dbReference type="GO" id="GO:0008206">
    <property type="term" value="P:bile acid metabolic process"/>
    <property type="evidence" value="ECO:0007669"/>
    <property type="project" value="UniProtKB-ARBA"/>
</dbReference>
<dbReference type="InterPro" id="IPR002347">
    <property type="entry name" value="SDR_fam"/>
</dbReference>
<evidence type="ECO:0000256" key="2">
    <source>
        <dbReference type="ARBA" id="ARBA00011881"/>
    </source>
</evidence>
<dbReference type="Gene3D" id="3.40.50.720">
    <property type="entry name" value="NAD(P)-binding Rossmann-like Domain"/>
    <property type="match status" value="1"/>
</dbReference>
<keyword evidence="3" id="KW-0560">Oxidoreductase</keyword>
<dbReference type="FunFam" id="3.40.50.720:FF:000084">
    <property type="entry name" value="Short-chain dehydrogenase reductase"/>
    <property type="match status" value="1"/>
</dbReference>
<name>A0A514LGN0_9BACI</name>
<evidence type="ECO:0000313" key="4">
    <source>
        <dbReference type="EMBL" id="QDI90695.1"/>
    </source>
</evidence>
<dbReference type="PRINTS" id="PR00080">
    <property type="entry name" value="SDRFAMILY"/>
</dbReference>
<dbReference type="KEGG" id="sale:EPH95_05475"/>
<dbReference type="AlphaFoldDB" id="A0A514LGN0"/>
<comment type="subunit">
    <text evidence="2">Homotetramer.</text>
</comment>
<dbReference type="PANTHER" id="PTHR43639">
    <property type="entry name" value="OXIDOREDUCTASE, SHORT-CHAIN DEHYDROGENASE/REDUCTASE FAMILY (AFU_ORTHOLOGUE AFUA_5G02870)"/>
    <property type="match status" value="1"/>
</dbReference>
<dbReference type="GO" id="GO:0016491">
    <property type="term" value="F:oxidoreductase activity"/>
    <property type="evidence" value="ECO:0007669"/>
    <property type="project" value="UniProtKB-KW"/>
</dbReference>
<dbReference type="Proteomes" id="UP000319756">
    <property type="component" value="Chromosome"/>
</dbReference>
<evidence type="ECO:0000256" key="1">
    <source>
        <dbReference type="ARBA" id="ARBA00006484"/>
    </source>
</evidence>